<dbReference type="InterPro" id="IPR055081">
    <property type="entry name" value="NLP1-9_GAF"/>
</dbReference>
<evidence type="ECO:0000256" key="5">
    <source>
        <dbReference type="SAM" id="MobiDB-lite"/>
    </source>
</evidence>
<feature type="region of interest" description="Disordered" evidence="5">
    <location>
        <begin position="547"/>
        <end position="598"/>
    </location>
</feature>
<comment type="caution">
    <text evidence="8">The sequence shown here is derived from an EMBL/GenBank/DDBJ whole genome shotgun (WGS) entry which is preliminary data.</text>
</comment>
<dbReference type="SUPFAM" id="SSF54277">
    <property type="entry name" value="CAD &amp; PB1 domains"/>
    <property type="match status" value="1"/>
</dbReference>
<evidence type="ECO:0000256" key="1">
    <source>
        <dbReference type="ARBA" id="ARBA00023015"/>
    </source>
</evidence>
<feature type="domain" description="RWP-RK" evidence="6">
    <location>
        <begin position="582"/>
        <end position="668"/>
    </location>
</feature>
<dbReference type="CDD" id="cd06407">
    <property type="entry name" value="PB1_NLP"/>
    <property type="match status" value="1"/>
</dbReference>
<proteinExistence type="predicted"/>
<dbReference type="GO" id="GO:0003677">
    <property type="term" value="F:DNA binding"/>
    <property type="evidence" value="ECO:0007669"/>
    <property type="project" value="UniProtKB-KW"/>
</dbReference>
<dbReference type="InterPro" id="IPR034891">
    <property type="entry name" value="PB1_NLP"/>
</dbReference>
<dbReference type="Pfam" id="PF02042">
    <property type="entry name" value="RWP-RK"/>
    <property type="match status" value="1"/>
</dbReference>
<protein>
    <submittedName>
        <fullName evidence="8">Uncharacterized protein</fullName>
    </submittedName>
</protein>
<dbReference type="Proteomes" id="UP001630127">
    <property type="component" value="Unassembled WGS sequence"/>
</dbReference>
<dbReference type="InterPro" id="IPR000270">
    <property type="entry name" value="PB1_dom"/>
</dbReference>
<dbReference type="Pfam" id="PF00564">
    <property type="entry name" value="PB1"/>
    <property type="match status" value="1"/>
</dbReference>
<dbReference type="Gene3D" id="3.10.20.90">
    <property type="entry name" value="Phosphatidylinositol 3-kinase Catalytic Subunit, Chain A, domain 1"/>
    <property type="match status" value="1"/>
</dbReference>
<keyword evidence="3" id="KW-0804">Transcription</keyword>
<evidence type="ECO:0000256" key="2">
    <source>
        <dbReference type="ARBA" id="ARBA00023125"/>
    </source>
</evidence>
<evidence type="ECO:0000256" key="3">
    <source>
        <dbReference type="ARBA" id="ARBA00023163"/>
    </source>
</evidence>
<dbReference type="InterPro" id="IPR003035">
    <property type="entry name" value="RWP-RK_dom"/>
</dbReference>
<dbReference type="SMART" id="SM00666">
    <property type="entry name" value="PB1"/>
    <property type="match status" value="1"/>
</dbReference>
<name>A0ABD2YHC6_9GENT</name>
<evidence type="ECO:0000256" key="4">
    <source>
        <dbReference type="ARBA" id="ARBA00023242"/>
    </source>
</evidence>
<keyword evidence="9" id="KW-1185">Reference proteome</keyword>
<dbReference type="EMBL" id="JBJUIK010000013">
    <property type="protein sequence ID" value="KAL3506788.1"/>
    <property type="molecule type" value="Genomic_DNA"/>
</dbReference>
<dbReference type="InterPro" id="IPR053793">
    <property type="entry name" value="PB1-like"/>
</dbReference>
<evidence type="ECO:0000259" key="7">
    <source>
        <dbReference type="PROSITE" id="PS51745"/>
    </source>
</evidence>
<feature type="compositionally biased region" description="Basic and acidic residues" evidence="5">
    <location>
        <begin position="588"/>
        <end position="598"/>
    </location>
</feature>
<feature type="compositionally biased region" description="Low complexity" evidence="5">
    <location>
        <begin position="861"/>
        <end position="885"/>
    </location>
</feature>
<dbReference type="PROSITE" id="PS51745">
    <property type="entry name" value="PB1"/>
    <property type="match status" value="1"/>
</dbReference>
<dbReference type="InterPro" id="IPR045012">
    <property type="entry name" value="NLP"/>
</dbReference>
<dbReference type="PROSITE" id="PS51519">
    <property type="entry name" value="RWP_RK"/>
    <property type="match status" value="1"/>
</dbReference>
<feature type="domain" description="PB1" evidence="7">
    <location>
        <begin position="904"/>
        <end position="986"/>
    </location>
</feature>
<keyword evidence="2" id="KW-0238">DNA-binding</keyword>
<evidence type="ECO:0000313" key="8">
    <source>
        <dbReference type="EMBL" id="KAL3506788.1"/>
    </source>
</evidence>
<keyword evidence="1" id="KW-0805">Transcription regulation</keyword>
<dbReference type="PANTHER" id="PTHR32002">
    <property type="entry name" value="PROTEIN NLP8"/>
    <property type="match status" value="1"/>
</dbReference>
<dbReference type="PANTHER" id="PTHR32002:SF41">
    <property type="entry name" value="PROTEIN NLP8"/>
    <property type="match status" value="1"/>
</dbReference>
<dbReference type="Pfam" id="PF22922">
    <property type="entry name" value="GAF_NLP"/>
    <property type="match status" value="1"/>
</dbReference>
<feature type="region of interest" description="Disordered" evidence="5">
    <location>
        <begin position="843"/>
        <end position="890"/>
    </location>
</feature>
<reference evidence="8 9" key="1">
    <citation type="submission" date="2024-11" db="EMBL/GenBank/DDBJ databases">
        <title>A near-complete genome assembly of Cinchona calisaya.</title>
        <authorList>
            <person name="Lian D.C."/>
            <person name="Zhao X.W."/>
            <person name="Wei L."/>
        </authorList>
    </citation>
    <scope>NUCLEOTIDE SEQUENCE [LARGE SCALE GENOMIC DNA]</scope>
    <source>
        <tissue evidence="8">Nenye</tissue>
    </source>
</reference>
<evidence type="ECO:0000313" key="9">
    <source>
        <dbReference type="Proteomes" id="UP001630127"/>
    </source>
</evidence>
<dbReference type="AlphaFoldDB" id="A0ABD2YHC6"/>
<gene>
    <name evidence="8" type="ORF">ACH5RR_032170</name>
</gene>
<evidence type="ECO:0000259" key="6">
    <source>
        <dbReference type="PROSITE" id="PS51519"/>
    </source>
</evidence>
<keyword evidence="4" id="KW-0539">Nucleus</keyword>
<accession>A0ABD2YHC6</accession>
<feature type="compositionally biased region" description="Low complexity" evidence="5">
    <location>
        <begin position="547"/>
        <end position="570"/>
    </location>
</feature>
<organism evidence="8 9">
    <name type="scientific">Cinchona calisaya</name>
    <dbReference type="NCBI Taxonomy" id="153742"/>
    <lineage>
        <taxon>Eukaryota</taxon>
        <taxon>Viridiplantae</taxon>
        <taxon>Streptophyta</taxon>
        <taxon>Embryophyta</taxon>
        <taxon>Tracheophyta</taxon>
        <taxon>Spermatophyta</taxon>
        <taxon>Magnoliopsida</taxon>
        <taxon>eudicotyledons</taxon>
        <taxon>Gunneridae</taxon>
        <taxon>Pentapetalae</taxon>
        <taxon>asterids</taxon>
        <taxon>lamiids</taxon>
        <taxon>Gentianales</taxon>
        <taxon>Rubiaceae</taxon>
        <taxon>Cinchonoideae</taxon>
        <taxon>Cinchoneae</taxon>
        <taxon>Cinchona</taxon>
    </lineage>
</organism>
<sequence length="1004" mass="109965">MDYPYSSKERGGFWASPRAQIDGNASFDGGARVSNLDDSLQELMNFDAYAGWCNSPNSTDQMFGSFGLSPPLSSSYVPFDGMNFREQNTVGFPMASDGEAEGSSFKGEDKMMCQELENQVHVPMDSADGVDLTGQKSKCSSQHNADVDVANDLIPRAPLQTLADKMLKALSLFKESAGGGILAQVWVPIKDGDRYILSTCEQPYLLDQALSGYREVSRAFTFAAEEKPGSFLGLPGRVFASRVPEWTSNVMYYNEAEYLRVQHAVDHEVRGSIAFPVFEGDPLDLSCCAVLELVTVKEKADFNSEMDNVCHALQAVNLRSTLPPRLYPQCLSKNQRAALAEITDVLRAVCHAHRLPLAQTWIPCSYTEGVDELVKARVRGSTASSNEKYILCIENTACYVNCKNMEGFITACMEHYLEERQGIVGKALQSNHPFFFPDVKEYHISEYPLVHHARKFGLNAAVAIRLRSTYTGDDDYILEFFLPVNMRGSAEQQLLLNNLSSTMQRICKSLRTVSDAELSRGEDSKVELPNVSVSNVPTVALPGKCSQQSLLNSNSSSSDRLLSNTSDSRSGQMGDTATCEQAMAGQKRQSEKKRSTAEKHVSLSVLQQYFSGSLKDAAKSIGVCPTTLKRICRQHGISRWPSRKINKVNRSLKKIQSVLDSVQGVEGGLKFDPTTGGLVAAGSVIQNFDTRKGMLFPGKDASFRNPDLLNEDTCDALPTYCTGGENSVVKMEECDIDANEVGNTDPLSQKSNREVSDLQIPTLECCKDTKLAALDVGPSWPASLDSVPWPCSGNGSLDSYFKTSSHRGWGLNDRQQFDKSDCHFVSVSSSSIAVVDEIETKMKSDNGLDGDDGAAEHNQPTSSSMTDSSNGSGSMMNGSSSSSRSFAEQKHSKTEATFGDSCSKLTVKATYKDDTIRFKFDPSAGCLQLYEEVSKRFKLQSGTFQLKYMDDEEEWVMLVSDADLQECLEILDFLGTRSVKFLVRDAPCAMGSSGSSNCFLTGGS</sequence>